<reference evidence="1" key="1">
    <citation type="submission" date="2020-04" db="EMBL/GenBank/DDBJ databases">
        <authorList>
            <person name="Alioto T."/>
            <person name="Alioto T."/>
            <person name="Gomez Garrido J."/>
        </authorList>
    </citation>
    <scope>NUCLEOTIDE SEQUENCE</scope>
    <source>
        <strain evidence="1">A484AB</strain>
    </source>
</reference>
<evidence type="ECO:0000313" key="1">
    <source>
        <dbReference type="EMBL" id="CAB3996262.1"/>
    </source>
</evidence>
<evidence type="ECO:0000313" key="2">
    <source>
        <dbReference type="Proteomes" id="UP001152795"/>
    </source>
</evidence>
<dbReference type="InterPro" id="IPR003497">
    <property type="entry name" value="BRO_N_domain"/>
</dbReference>
<protein>
    <submittedName>
        <fullName evidence="1">Uncharacterized protein</fullName>
    </submittedName>
</protein>
<sequence>MSIELFTIPELLGNGRIATIKTGDGTIYFLAREIASALGYINPHDAIDNQIDVRSKFSLGEIRKLATSELTDLPSGVRINTVFINEYGIYDLVFKSRLPVAREFKWWVISEVLPSIRKTGKYALPGVVGKLKSIEDSELRCLKGPEWMEVKSELARKTNLMKDPEAVLRGRKGGLAAQENNRRARKLSHERGVKILELEEKVQDLEEELTEKIHELEDENKRLWIENKNLKEQ</sequence>
<name>A0A6S7H0Z3_PARCT</name>
<keyword evidence="2" id="KW-1185">Reference proteome</keyword>
<comment type="caution">
    <text evidence="1">The sequence shown here is derived from an EMBL/GenBank/DDBJ whole genome shotgun (WGS) entry which is preliminary data.</text>
</comment>
<proteinExistence type="predicted"/>
<dbReference type="EMBL" id="CACRXK020002832">
    <property type="protein sequence ID" value="CAB3996262.1"/>
    <property type="molecule type" value="Genomic_DNA"/>
</dbReference>
<dbReference type="PROSITE" id="PS51750">
    <property type="entry name" value="BRO_N"/>
    <property type="match status" value="1"/>
</dbReference>
<dbReference type="PANTHER" id="PTHR36180">
    <property type="entry name" value="DNA-BINDING PROTEIN-RELATED-RELATED"/>
    <property type="match status" value="1"/>
</dbReference>
<dbReference type="AlphaFoldDB" id="A0A6S7H0Z3"/>
<dbReference type="Proteomes" id="UP001152795">
    <property type="component" value="Unassembled WGS sequence"/>
</dbReference>
<organism evidence="1 2">
    <name type="scientific">Paramuricea clavata</name>
    <name type="common">Red gorgonian</name>
    <name type="synonym">Violescent sea-whip</name>
    <dbReference type="NCBI Taxonomy" id="317549"/>
    <lineage>
        <taxon>Eukaryota</taxon>
        <taxon>Metazoa</taxon>
        <taxon>Cnidaria</taxon>
        <taxon>Anthozoa</taxon>
        <taxon>Octocorallia</taxon>
        <taxon>Malacalcyonacea</taxon>
        <taxon>Plexauridae</taxon>
        <taxon>Paramuricea</taxon>
    </lineage>
</organism>
<gene>
    <name evidence="1" type="ORF">PACLA_8A057181</name>
</gene>
<dbReference type="OrthoDB" id="7468926at2759"/>
<dbReference type="SMART" id="SM01040">
    <property type="entry name" value="Bro-N"/>
    <property type="match status" value="1"/>
</dbReference>
<dbReference type="Pfam" id="PF02498">
    <property type="entry name" value="Bro-N"/>
    <property type="match status" value="1"/>
</dbReference>
<dbReference type="PANTHER" id="PTHR36180:SF2">
    <property type="entry name" value="BRO FAMILY PROTEIN"/>
    <property type="match status" value="1"/>
</dbReference>
<accession>A0A6S7H0Z3</accession>